<dbReference type="InterPro" id="IPR052512">
    <property type="entry name" value="4CMD/NDH-1_regulator"/>
</dbReference>
<evidence type="ECO:0000313" key="2">
    <source>
        <dbReference type="EMBL" id="CAI4215882.1"/>
    </source>
</evidence>
<evidence type="ECO:0000259" key="1">
    <source>
        <dbReference type="Pfam" id="PF02627"/>
    </source>
</evidence>
<dbReference type="PANTHER" id="PTHR33570">
    <property type="entry name" value="4-CARBOXYMUCONOLACTONE DECARBOXYLASE FAMILY PROTEIN"/>
    <property type="match status" value="1"/>
</dbReference>
<sequence>MNSQDRVRATTSQPDLAAIQDAQRVLVEEGMKIREQVLGASYVRNAQSLPEFEQPLQDMAVAAGWALCWSRPGLERKTRSLICIAVLSALGRDEELKVHIRGALSNGCTEDEIREVLFQLSVYAGAPCAINATRIASRVLGKRE</sequence>
<feature type="domain" description="Carboxymuconolactone decarboxylase-like" evidence="1">
    <location>
        <begin position="56"/>
        <end position="136"/>
    </location>
</feature>
<dbReference type="Gene3D" id="1.20.1290.10">
    <property type="entry name" value="AhpD-like"/>
    <property type="match status" value="1"/>
</dbReference>
<dbReference type="Proteomes" id="UP000838763">
    <property type="component" value="Unassembled WGS sequence"/>
</dbReference>
<dbReference type="InterPro" id="IPR003779">
    <property type="entry name" value="CMD-like"/>
</dbReference>
<dbReference type="OrthoDB" id="104509at2759"/>
<name>A0A9P1H4K3_9PEZI</name>
<dbReference type="InterPro" id="IPR029032">
    <property type="entry name" value="AhpD-like"/>
</dbReference>
<gene>
    <name evidence="2" type="ORF">PPNO1_LOCUS5556</name>
</gene>
<reference evidence="2" key="1">
    <citation type="submission" date="2022-11" db="EMBL/GenBank/DDBJ databases">
        <authorList>
            <person name="Scott C."/>
            <person name="Bruce N."/>
        </authorList>
    </citation>
    <scope>NUCLEOTIDE SEQUENCE</scope>
</reference>
<dbReference type="AlphaFoldDB" id="A0A9P1H4K3"/>
<organism evidence="2 3">
    <name type="scientific">Parascedosporium putredinis</name>
    <dbReference type="NCBI Taxonomy" id="1442378"/>
    <lineage>
        <taxon>Eukaryota</taxon>
        <taxon>Fungi</taxon>
        <taxon>Dikarya</taxon>
        <taxon>Ascomycota</taxon>
        <taxon>Pezizomycotina</taxon>
        <taxon>Sordariomycetes</taxon>
        <taxon>Hypocreomycetidae</taxon>
        <taxon>Microascales</taxon>
        <taxon>Microascaceae</taxon>
        <taxon>Parascedosporium</taxon>
    </lineage>
</organism>
<dbReference type="SUPFAM" id="SSF69118">
    <property type="entry name" value="AhpD-like"/>
    <property type="match status" value="1"/>
</dbReference>
<accession>A0A9P1H4K3</accession>
<dbReference type="Pfam" id="PF02627">
    <property type="entry name" value="CMD"/>
    <property type="match status" value="1"/>
</dbReference>
<dbReference type="EMBL" id="CALLCH030000013">
    <property type="protein sequence ID" value="CAI4215882.1"/>
    <property type="molecule type" value="Genomic_DNA"/>
</dbReference>
<dbReference type="PANTHER" id="PTHR33570:SF2">
    <property type="entry name" value="CARBOXYMUCONOLACTONE DECARBOXYLASE-LIKE DOMAIN-CONTAINING PROTEIN"/>
    <property type="match status" value="1"/>
</dbReference>
<protein>
    <recommendedName>
        <fullName evidence="1">Carboxymuconolactone decarboxylase-like domain-containing protein</fullName>
    </recommendedName>
</protein>
<comment type="caution">
    <text evidence="2">The sequence shown here is derived from an EMBL/GenBank/DDBJ whole genome shotgun (WGS) entry which is preliminary data.</text>
</comment>
<dbReference type="GO" id="GO:0051920">
    <property type="term" value="F:peroxiredoxin activity"/>
    <property type="evidence" value="ECO:0007669"/>
    <property type="project" value="InterPro"/>
</dbReference>
<evidence type="ECO:0000313" key="3">
    <source>
        <dbReference type="Proteomes" id="UP000838763"/>
    </source>
</evidence>
<keyword evidence="3" id="KW-1185">Reference proteome</keyword>
<proteinExistence type="predicted"/>